<feature type="region of interest" description="Disordered" evidence="1">
    <location>
        <begin position="239"/>
        <end position="261"/>
    </location>
</feature>
<evidence type="ECO:0000313" key="3">
    <source>
        <dbReference type="Proteomes" id="UP000695007"/>
    </source>
</evidence>
<sequence>MECKESESINENALKEEKENIELDDEFPSMDESNDGEEEKSILRYSSNLNDSMTSENVLKNSLWEIGQLAWARMSIYPFWPCMITFDPNSLMVFQKVQTIGKSKTHMIHVHFFNDNGRHSWIPSHHMIPFYGIEDFRKRANLITDIIRKKEPKFAAALYVKPNIFGTWQKAVAEAMDVLYELDMTALDNFKPQLKDLTNNISKSNSVNRKRKRKEEDSMNKKKFFKQTDSNNELKVSTNTGNLEEESNLNLETPPVSPSNEDDIRTIAIQKQKRITKMINKLQPPDFEVYVERNFFTVKEQYLDTTDEQVRKYLYDIWENMAPEEKLKYRAAYKIEGDS</sequence>
<gene>
    <name evidence="4" type="primary">LOC105360200</name>
</gene>
<dbReference type="InterPro" id="IPR000313">
    <property type="entry name" value="PWWP_dom"/>
</dbReference>
<protein>
    <submittedName>
        <fullName evidence="4">Histone-lysine N-methyltransferase NSD2-like</fullName>
    </submittedName>
</protein>
<dbReference type="Pfam" id="PF00855">
    <property type="entry name" value="PWWP"/>
    <property type="match status" value="1"/>
</dbReference>
<evidence type="ECO:0000256" key="1">
    <source>
        <dbReference type="SAM" id="MobiDB-lite"/>
    </source>
</evidence>
<dbReference type="SUPFAM" id="SSF47095">
    <property type="entry name" value="HMG-box"/>
    <property type="match status" value="1"/>
</dbReference>
<dbReference type="RefSeq" id="XP_011495727.1">
    <property type="nucleotide sequence ID" value="XM_011497425.1"/>
</dbReference>
<accession>A0AAJ6VP68</accession>
<dbReference type="GeneID" id="105360200"/>
<reference evidence="4" key="1">
    <citation type="submission" date="2025-08" db="UniProtKB">
        <authorList>
            <consortium name="RefSeq"/>
        </authorList>
    </citation>
    <scope>IDENTIFICATION</scope>
</reference>
<feature type="region of interest" description="Disordered" evidence="1">
    <location>
        <begin position="1"/>
        <end position="40"/>
    </location>
</feature>
<dbReference type="SMART" id="SM00293">
    <property type="entry name" value="PWWP"/>
    <property type="match status" value="1"/>
</dbReference>
<dbReference type="AlphaFoldDB" id="A0AAJ6VP68"/>
<proteinExistence type="predicted"/>
<dbReference type="InterPro" id="IPR036910">
    <property type="entry name" value="HMG_box_dom_sf"/>
</dbReference>
<evidence type="ECO:0000313" key="4">
    <source>
        <dbReference type="RefSeq" id="XP_011495727.1"/>
    </source>
</evidence>
<feature type="compositionally biased region" description="Basic and acidic residues" evidence="1">
    <location>
        <begin position="1"/>
        <end position="21"/>
    </location>
</feature>
<dbReference type="CDD" id="cd20144">
    <property type="entry name" value="PWWP_NSD_rpt1"/>
    <property type="match status" value="1"/>
</dbReference>
<dbReference type="SUPFAM" id="SSF63748">
    <property type="entry name" value="Tudor/PWWP/MBT"/>
    <property type="match status" value="1"/>
</dbReference>
<dbReference type="Gene3D" id="2.30.30.140">
    <property type="match status" value="1"/>
</dbReference>
<keyword evidence="3" id="KW-1185">Reference proteome</keyword>
<organism evidence="3 4">
    <name type="scientific">Ceratosolen solmsi marchali</name>
    <dbReference type="NCBI Taxonomy" id="326594"/>
    <lineage>
        <taxon>Eukaryota</taxon>
        <taxon>Metazoa</taxon>
        <taxon>Ecdysozoa</taxon>
        <taxon>Arthropoda</taxon>
        <taxon>Hexapoda</taxon>
        <taxon>Insecta</taxon>
        <taxon>Pterygota</taxon>
        <taxon>Neoptera</taxon>
        <taxon>Endopterygota</taxon>
        <taxon>Hymenoptera</taxon>
        <taxon>Apocrita</taxon>
        <taxon>Proctotrupomorpha</taxon>
        <taxon>Chalcidoidea</taxon>
        <taxon>Agaonidae</taxon>
        <taxon>Agaoninae</taxon>
        <taxon>Ceratosolen</taxon>
    </lineage>
</organism>
<feature type="compositionally biased region" description="Acidic residues" evidence="1">
    <location>
        <begin position="22"/>
        <end position="38"/>
    </location>
</feature>
<evidence type="ECO:0000259" key="2">
    <source>
        <dbReference type="PROSITE" id="PS50812"/>
    </source>
</evidence>
<feature type="domain" description="PWWP" evidence="2">
    <location>
        <begin position="66"/>
        <end position="133"/>
    </location>
</feature>
<dbReference type="GO" id="GO:0005634">
    <property type="term" value="C:nucleus"/>
    <property type="evidence" value="ECO:0007669"/>
    <property type="project" value="UniProtKB-ARBA"/>
</dbReference>
<dbReference type="PROSITE" id="PS50812">
    <property type="entry name" value="PWWP"/>
    <property type="match status" value="1"/>
</dbReference>
<dbReference type="Proteomes" id="UP000695007">
    <property type="component" value="Unplaced"/>
</dbReference>
<dbReference type="KEGG" id="csol:105360200"/>
<name>A0AAJ6VP68_9HYME</name>
<feature type="compositionally biased region" description="Low complexity" evidence="1">
    <location>
        <begin position="239"/>
        <end position="253"/>
    </location>
</feature>